<evidence type="ECO:0000313" key="1">
    <source>
        <dbReference type="EMBL" id="KAG0423265.1"/>
    </source>
</evidence>
<organism evidence="1 2">
    <name type="scientific">Ixodes persulcatus</name>
    <name type="common">Taiga tick</name>
    <dbReference type="NCBI Taxonomy" id="34615"/>
    <lineage>
        <taxon>Eukaryota</taxon>
        <taxon>Metazoa</taxon>
        <taxon>Ecdysozoa</taxon>
        <taxon>Arthropoda</taxon>
        <taxon>Chelicerata</taxon>
        <taxon>Arachnida</taxon>
        <taxon>Acari</taxon>
        <taxon>Parasitiformes</taxon>
        <taxon>Ixodida</taxon>
        <taxon>Ixodoidea</taxon>
        <taxon>Ixodidae</taxon>
        <taxon>Ixodinae</taxon>
        <taxon>Ixodes</taxon>
    </lineage>
</organism>
<sequence length="139" mass="15595">MYAVTRVVGVEMKKAMPNFINVVGQRVMCEYRGMTRVCVRCGQKGHSGAACRTPRCFLCGVFGYGIDVCTSPCKRICRSYVLEARSGTLHGIRRIQLDAKIWKPDLTFANVKVARVQEITLPTIMVKIFPDGNITYSIR</sequence>
<gene>
    <name evidence="1" type="ORF">HPB47_000948</name>
</gene>
<reference evidence="1 2" key="1">
    <citation type="journal article" date="2020" name="Cell">
        <title>Large-Scale Comparative Analyses of Tick Genomes Elucidate Their Genetic Diversity and Vector Capacities.</title>
        <authorList>
            <consortium name="Tick Genome and Microbiome Consortium (TIGMIC)"/>
            <person name="Jia N."/>
            <person name="Wang J."/>
            <person name="Shi W."/>
            <person name="Du L."/>
            <person name="Sun Y."/>
            <person name="Zhan W."/>
            <person name="Jiang J.F."/>
            <person name="Wang Q."/>
            <person name="Zhang B."/>
            <person name="Ji P."/>
            <person name="Bell-Sakyi L."/>
            <person name="Cui X.M."/>
            <person name="Yuan T.T."/>
            <person name="Jiang B.G."/>
            <person name="Yang W.F."/>
            <person name="Lam T.T."/>
            <person name="Chang Q.C."/>
            <person name="Ding S.J."/>
            <person name="Wang X.J."/>
            <person name="Zhu J.G."/>
            <person name="Ruan X.D."/>
            <person name="Zhao L."/>
            <person name="Wei J.T."/>
            <person name="Ye R.Z."/>
            <person name="Que T.C."/>
            <person name="Du C.H."/>
            <person name="Zhou Y.H."/>
            <person name="Cheng J.X."/>
            <person name="Dai P.F."/>
            <person name="Guo W.B."/>
            <person name="Han X.H."/>
            <person name="Huang E.J."/>
            <person name="Li L.F."/>
            <person name="Wei W."/>
            <person name="Gao Y.C."/>
            <person name="Liu J.Z."/>
            <person name="Shao H.Z."/>
            <person name="Wang X."/>
            <person name="Wang C.C."/>
            <person name="Yang T.C."/>
            <person name="Huo Q.B."/>
            <person name="Li W."/>
            <person name="Chen H.Y."/>
            <person name="Chen S.E."/>
            <person name="Zhou L.G."/>
            <person name="Ni X.B."/>
            <person name="Tian J.H."/>
            <person name="Sheng Y."/>
            <person name="Liu T."/>
            <person name="Pan Y.S."/>
            <person name="Xia L.Y."/>
            <person name="Li J."/>
            <person name="Zhao F."/>
            <person name="Cao W.C."/>
        </authorList>
    </citation>
    <scope>NUCLEOTIDE SEQUENCE [LARGE SCALE GENOMIC DNA]</scope>
    <source>
        <strain evidence="1">Iper-2018</strain>
    </source>
</reference>
<comment type="caution">
    <text evidence="1">The sequence shown here is derived from an EMBL/GenBank/DDBJ whole genome shotgun (WGS) entry which is preliminary data.</text>
</comment>
<dbReference type="EMBL" id="JABSTQ010010121">
    <property type="protein sequence ID" value="KAG0423265.1"/>
    <property type="molecule type" value="Genomic_DNA"/>
</dbReference>
<accession>A0AC60PQF3</accession>
<protein>
    <submittedName>
        <fullName evidence="1">Uncharacterized protein</fullName>
    </submittedName>
</protein>
<dbReference type="Proteomes" id="UP000805193">
    <property type="component" value="Unassembled WGS sequence"/>
</dbReference>
<name>A0AC60PQF3_IXOPE</name>
<evidence type="ECO:0000313" key="2">
    <source>
        <dbReference type="Proteomes" id="UP000805193"/>
    </source>
</evidence>
<keyword evidence="2" id="KW-1185">Reference proteome</keyword>
<proteinExistence type="predicted"/>